<evidence type="ECO:0000313" key="3">
    <source>
        <dbReference type="EMBL" id="SFU42611.1"/>
    </source>
</evidence>
<reference evidence="4" key="1">
    <citation type="submission" date="2016-10" db="EMBL/GenBank/DDBJ databases">
        <authorList>
            <person name="Varghese N."/>
        </authorList>
    </citation>
    <scope>NUCLEOTIDE SEQUENCE [LARGE SCALE GENOMIC DNA]</scope>
    <source>
        <strain evidence="4">DSM 18820</strain>
    </source>
</reference>
<dbReference type="OrthoDB" id="1034290at2"/>
<dbReference type="Pfam" id="PF13443">
    <property type="entry name" value="HTH_26"/>
    <property type="match status" value="1"/>
</dbReference>
<gene>
    <name evidence="3" type="ORF">SAMN04487941_0661</name>
</gene>
<dbReference type="InterPro" id="IPR001387">
    <property type="entry name" value="Cro/C1-type_HTH"/>
</dbReference>
<keyword evidence="3" id="KW-0238">DNA-binding</keyword>
<dbReference type="STRING" id="388950.GCA_001611675_03796"/>
<accession>A0A1I7G2Q4</accession>
<dbReference type="RefSeq" id="WP_068839624.1">
    <property type="nucleotide sequence ID" value="NZ_BMXC01000001.1"/>
</dbReference>
<sequence length="128" mass="14342">MIERIRQLMEYKEFTSTQFADAIEIQRATMSHLLSERNKPSLDVIVKILSAFRDIDPNWLLLGEGEMKLSVASAAQQAASPAPEPGQLKQPEPQRHAGPVPVFSSTAKQVEQIVILYKDNSFVCYQPS</sequence>
<dbReference type="CDD" id="cd00093">
    <property type="entry name" value="HTH_XRE"/>
    <property type="match status" value="1"/>
</dbReference>
<organism evidence="3 4">
    <name type="scientific">Pontibacter akesuensis</name>
    <dbReference type="NCBI Taxonomy" id="388950"/>
    <lineage>
        <taxon>Bacteria</taxon>
        <taxon>Pseudomonadati</taxon>
        <taxon>Bacteroidota</taxon>
        <taxon>Cytophagia</taxon>
        <taxon>Cytophagales</taxon>
        <taxon>Hymenobacteraceae</taxon>
        <taxon>Pontibacter</taxon>
    </lineage>
</organism>
<feature type="domain" description="HTH cro/C1-type" evidence="2">
    <location>
        <begin position="5"/>
        <end position="60"/>
    </location>
</feature>
<dbReference type="PROSITE" id="PS50943">
    <property type="entry name" value="HTH_CROC1"/>
    <property type="match status" value="1"/>
</dbReference>
<evidence type="ECO:0000256" key="1">
    <source>
        <dbReference type="SAM" id="MobiDB-lite"/>
    </source>
</evidence>
<dbReference type="SUPFAM" id="SSF47413">
    <property type="entry name" value="lambda repressor-like DNA-binding domains"/>
    <property type="match status" value="1"/>
</dbReference>
<dbReference type="EMBL" id="FPCA01000001">
    <property type="protein sequence ID" value="SFU42611.1"/>
    <property type="molecule type" value="Genomic_DNA"/>
</dbReference>
<dbReference type="InterPro" id="IPR010982">
    <property type="entry name" value="Lambda_DNA-bd_dom_sf"/>
</dbReference>
<keyword evidence="4" id="KW-1185">Reference proteome</keyword>
<dbReference type="GO" id="GO:0003677">
    <property type="term" value="F:DNA binding"/>
    <property type="evidence" value="ECO:0007669"/>
    <property type="project" value="UniProtKB-KW"/>
</dbReference>
<name>A0A1I7G2Q4_9BACT</name>
<dbReference type="Gene3D" id="1.10.260.40">
    <property type="entry name" value="lambda repressor-like DNA-binding domains"/>
    <property type="match status" value="1"/>
</dbReference>
<dbReference type="SMART" id="SM00530">
    <property type="entry name" value="HTH_XRE"/>
    <property type="match status" value="1"/>
</dbReference>
<evidence type="ECO:0000259" key="2">
    <source>
        <dbReference type="PROSITE" id="PS50943"/>
    </source>
</evidence>
<proteinExistence type="predicted"/>
<evidence type="ECO:0000313" key="4">
    <source>
        <dbReference type="Proteomes" id="UP000182491"/>
    </source>
</evidence>
<dbReference type="Proteomes" id="UP000182491">
    <property type="component" value="Unassembled WGS sequence"/>
</dbReference>
<dbReference type="AlphaFoldDB" id="A0A1I7G2Q4"/>
<feature type="region of interest" description="Disordered" evidence="1">
    <location>
        <begin position="73"/>
        <end position="101"/>
    </location>
</feature>
<protein>
    <submittedName>
        <fullName evidence="3">DNA-binding transcriptional regulator, XRE-family HTH domain</fullName>
    </submittedName>
</protein>